<feature type="domain" description="AB hydrolase-1" evidence="1">
    <location>
        <begin position="31"/>
        <end position="265"/>
    </location>
</feature>
<dbReference type="KEGG" id="sace:GIY23_13070"/>
<proteinExistence type="predicted"/>
<dbReference type="Pfam" id="PF12697">
    <property type="entry name" value="Abhydrolase_6"/>
    <property type="match status" value="1"/>
</dbReference>
<dbReference type="PANTHER" id="PTHR43798">
    <property type="entry name" value="MONOACYLGLYCEROL LIPASE"/>
    <property type="match status" value="1"/>
</dbReference>
<keyword evidence="3" id="KW-1185">Reference proteome</keyword>
<dbReference type="InterPro" id="IPR050266">
    <property type="entry name" value="AB_hydrolase_sf"/>
</dbReference>
<dbReference type="AlphaFoldDB" id="A0A5Q3QAD9"/>
<dbReference type="EMBL" id="CP045929">
    <property type="protein sequence ID" value="QGK70326.1"/>
    <property type="molecule type" value="Genomic_DNA"/>
</dbReference>
<dbReference type="RefSeq" id="WP_154076910.1">
    <property type="nucleotide sequence ID" value="NZ_CP045929.1"/>
</dbReference>
<evidence type="ECO:0000313" key="3">
    <source>
        <dbReference type="Proteomes" id="UP000371041"/>
    </source>
</evidence>
<accession>A0A5Q3QAD9</accession>
<dbReference type="GO" id="GO:0016787">
    <property type="term" value="F:hydrolase activity"/>
    <property type="evidence" value="ECO:0007669"/>
    <property type="project" value="UniProtKB-KW"/>
</dbReference>
<dbReference type="Gene3D" id="3.40.50.1820">
    <property type="entry name" value="alpha/beta hydrolase"/>
    <property type="match status" value="1"/>
</dbReference>
<reference evidence="3" key="1">
    <citation type="submission" date="2019-11" db="EMBL/GenBank/DDBJ databases">
        <title>The complete genome sequence of Saccharopolyspora sp. E2A.</title>
        <authorList>
            <person name="Zhang G."/>
        </authorList>
    </citation>
    <scope>NUCLEOTIDE SEQUENCE [LARGE SCALE GENOMIC DNA]</scope>
    <source>
        <strain evidence="3">E2A</strain>
    </source>
</reference>
<dbReference type="InterPro" id="IPR000073">
    <property type="entry name" value="AB_hydrolase_1"/>
</dbReference>
<keyword evidence="2" id="KW-0378">Hydrolase</keyword>
<evidence type="ECO:0000259" key="1">
    <source>
        <dbReference type="Pfam" id="PF12697"/>
    </source>
</evidence>
<evidence type="ECO:0000313" key="2">
    <source>
        <dbReference type="EMBL" id="QGK70326.1"/>
    </source>
</evidence>
<protein>
    <submittedName>
        <fullName evidence="2">Alpha/beta fold hydrolase</fullName>
    </submittedName>
</protein>
<organism evidence="2 3">
    <name type="scientific">Allosaccharopolyspora coralli</name>
    <dbReference type="NCBI Taxonomy" id="2665642"/>
    <lineage>
        <taxon>Bacteria</taxon>
        <taxon>Bacillati</taxon>
        <taxon>Actinomycetota</taxon>
        <taxon>Actinomycetes</taxon>
        <taxon>Pseudonocardiales</taxon>
        <taxon>Pseudonocardiaceae</taxon>
        <taxon>Allosaccharopolyspora</taxon>
    </lineage>
</organism>
<dbReference type="InterPro" id="IPR029058">
    <property type="entry name" value="AB_hydrolase_fold"/>
</dbReference>
<name>A0A5Q3QAD9_9PSEU</name>
<gene>
    <name evidence="2" type="ORF">GIY23_13070</name>
</gene>
<sequence length="276" mass="29579">MPVRPRLGRILTAGGRSVHVREDGSRQGKPVVLLHGFSASLQWFDRLTPLLADRYRVIRVDLLGHGSTGGEPADAGEQARMVEVVLGVLGVDGAAAVGHSFGADVAIALAERSRRIGEVVVVAQAPDYEGATFPPGNALMAQRFLGAFAHRMAPRPVVRTVAAYAFAPGFRPGAALDEQTYLDHRAMHPGMFRVVLTERRDRMATCPLDVQLARTGLPSFAILGSRDRFYGARSADRYAAAGARVEILPDAGHSPTVEAPGAVARLLREFLPASRC</sequence>
<dbReference type="SUPFAM" id="SSF53474">
    <property type="entry name" value="alpha/beta-Hydrolases"/>
    <property type="match status" value="1"/>
</dbReference>
<dbReference type="GO" id="GO:0016020">
    <property type="term" value="C:membrane"/>
    <property type="evidence" value="ECO:0007669"/>
    <property type="project" value="TreeGrafter"/>
</dbReference>
<dbReference type="PANTHER" id="PTHR43798:SF33">
    <property type="entry name" value="HYDROLASE, PUTATIVE (AFU_ORTHOLOGUE AFUA_2G14860)-RELATED"/>
    <property type="match status" value="1"/>
</dbReference>
<dbReference type="Proteomes" id="UP000371041">
    <property type="component" value="Chromosome"/>
</dbReference>